<protein>
    <submittedName>
        <fullName evidence="9">Uncharacterized protein</fullName>
    </submittedName>
</protein>
<dbReference type="AlphaFoldDB" id="A0A084FU83"/>
<proteinExistence type="inferred from homology"/>
<comment type="caution">
    <text evidence="9">The sequence shown here is derived from an EMBL/GenBank/DDBJ whole genome shotgun (WGS) entry which is preliminary data.</text>
</comment>
<dbReference type="PANTHER" id="PTHR10926:SF0">
    <property type="entry name" value="CDC50, ISOFORM A"/>
    <property type="match status" value="1"/>
</dbReference>
<dbReference type="Proteomes" id="UP000028545">
    <property type="component" value="Unassembled WGS sequence"/>
</dbReference>
<dbReference type="InterPro" id="IPR005045">
    <property type="entry name" value="CDC50/LEM3_fam"/>
</dbReference>
<dbReference type="HOGENOM" id="CLU_025025_0_1_1"/>
<feature type="transmembrane region" description="Helical" evidence="8">
    <location>
        <begin position="359"/>
        <end position="384"/>
    </location>
</feature>
<comment type="similarity">
    <text evidence="2 6">Belongs to the CDC50/LEM3 family.</text>
</comment>
<accession>A0A084FU83</accession>
<comment type="subcellular location">
    <subcellularLocation>
        <location evidence="1">Membrane</location>
        <topology evidence="1">Multi-pass membrane protein</topology>
    </subcellularLocation>
</comment>
<dbReference type="PIRSF" id="PIRSF015840">
    <property type="entry name" value="DUF284_TM_euk"/>
    <property type="match status" value="1"/>
</dbReference>
<dbReference type="EMBL" id="JOWA01000176">
    <property type="protein sequence ID" value="KEZ38645.1"/>
    <property type="molecule type" value="Genomic_DNA"/>
</dbReference>
<gene>
    <name evidence="9" type="ORF">SAPIO_CDS10653</name>
</gene>
<dbReference type="GeneID" id="27719871"/>
<dbReference type="OMA" id="TWNNDQP"/>
<evidence type="ECO:0000256" key="1">
    <source>
        <dbReference type="ARBA" id="ARBA00004141"/>
    </source>
</evidence>
<evidence type="ECO:0000256" key="5">
    <source>
        <dbReference type="ARBA" id="ARBA00023136"/>
    </source>
</evidence>
<keyword evidence="4 8" id="KW-1133">Transmembrane helix</keyword>
<dbReference type="RefSeq" id="XP_016638444.1">
    <property type="nucleotide sequence ID" value="XM_016784207.1"/>
</dbReference>
<keyword evidence="5 6" id="KW-0472">Membrane</keyword>
<keyword evidence="10" id="KW-1185">Reference proteome</keyword>
<dbReference type="OrthoDB" id="340608at2759"/>
<dbReference type="PANTHER" id="PTHR10926">
    <property type="entry name" value="CELL CYCLE CONTROL PROTEIN 50"/>
    <property type="match status" value="1"/>
</dbReference>
<evidence type="ECO:0000313" key="9">
    <source>
        <dbReference type="EMBL" id="KEZ38645.1"/>
    </source>
</evidence>
<feature type="transmembrane region" description="Helical" evidence="8">
    <location>
        <begin position="53"/>
        <end position="74"/>
    </location>
</feature>
<dbReference type="KEGG" id="sapo:SAPIO_CDS10653"/>
<evidence type="ECO:0000256" key="3">
    <source>
        <dbReference type="ARBA" id="ARBA00022692"/>
    </source>
</evidence>
<dbReference type="GO" id="GO:0005886">
    <property type="term" value="C:plasma membrane"/>
    <property type="evidence" value="ECO:0007669"/>
    <property type="project" value="TreeGrafter"/>
</dbReference>
<dbReference type="Pfam" id="PF03381">
    <property type="entry name" value="CDC50"/>
    <property type="match status" value="1"/>
</dbReference>
<evidence type="ECO:0000256" key="8">
    <source>
        <dbReference type="SAM" id="Phobius"/>
    </source>
</evidence>
<reference evidence="9 10" key="1">
    <citation type="journal article" date="2014" name="Genome Announc.">
        <title>Draft genome sequence of the pathogenic fungus Scedosporium apiospermum.</title>
        <authorList>
            <person name="Vandeputte P."/>
            <person name="Ghamrawi S."/>
            <person name="Rechenmann M."/>
            <person name="Iltis A."/>
            <person name="Giraud S."/>
            <person name="Fleury M."/>
            <person name="Thornton C."/>
            <person name="Delhaes L."/>
            <person name="Meyer W."/>
            <person name="Papon N."/>
            <person name="Bouchara J.P."/>
        </authorList>
    </citation>
    <scope>NUCLEOTIDE SEQUENCE [LARGE SCALE GENOMIC DNA]</scope>
    <source>
        <strain evidence="9 10">IHEM 14462</strain>
    </source>
</reference>
<keyword evidence="3 8" id="KW-0812">Transmembrane</keyword>
<evidence type="ECO:0000256" key="7">
    <source>
        <dbReference type="SAM" id="MobiDB-lite"/>
    </source>
</evidence>
<organism evidence="9 10">
    <name type="scientific">Pseudallescheria apiosperma</name>
    <name type="common">Scedosporium apiospermum</name>
    <dbReference type="NCBI Taxonomy" id="563466"/>
    <lineage>
        <taxon>Eukaryota</taxon>
        <taxon>Fungi</taxon>
        <taxon>Dikarya</taxon>
        <taxon>Ascomycota</taxon>
        <taxon>Pezizomycotina</taxon>
        <taxon>Sordariomycetes</taxon>
        <taxon>Hypocreomycetidae</taxon>
        <taxon>Microascales</taxon>
        <taxon>Microascaceae</taxon>
        <taxon>Scedosporium</taxon>
    </lineage>
</organism>
<sequence>MSETPPGAGPADSISEDLAGKQPEKKKSRRPANTAFRQQRLKAWQPILTPKTVLPLFFTIGIIFAPIGGLLLYASAQVQEIQIDYTNCRDDAPAVTSITDPGSAMPTDLITTAFKAQNANANAMWSKIENVTVDYGRGLPVNVTQCILQFSIPEDMGPPVLFFYRLTDFHQNHRRYVASFNQKQLKGDAVGKGEIDGSSCDPLRSDNVTGLPYYPCGLIANSIFNDTFDSPELLGGSEPIRYEMANNTGIAWDSDKELYGQTKYKPNEVSPPPNWRRLYPNYTEELPPPNLAEWEGFMVWMRTAGLPAFSKLYQRNDTTALAQGTYRVVINDEFPTRAYKGTKSMVISTRTVMGGRNPFLGIAYVVVGGMCILLGTIFTITHLIKPRKLGDHTYLSWNNAPSAGKAAGPSTAVASGRDLGRADA</sequence>
<dbReference type="GO" id="GO:0005783">
    <property type="term" value="C:endoplasmic reticulum"/>
    <property type="evidence" value="ECO:0007669"/>
    <property type="project" value="TreeGrafter"/>
</dbReference>
<evidence type="ECO:0000256" key="6">
    <source>
        <dbReference type="PIRNR" id="PIRNR015840"/>
    </source>
</evidence>
<evidence type="ECO:0000313" key="10">
    <source>
        <dbReference type="Proteomes" id="UP000028545"/>
    </source>
</evidence>
<dbReference type="GO" id="GO:0045332">
    <property type="term" value="P:phospholipid translocation"/>
    <property type="evidence" value="ECO:0007669"/>
    <property type="project" value="UniProtKB-UniRule"/>
</dbReference>
<evidence type="ECO:0000256" key="2">
    <source>
        <dbReference type="ARBA" id="ARBA00009457"/>
    </source>
</evidence>
<feature type="region of interest" description="Disordered" evidence="7">
    <location>
        <begin position="1"/>
        <end position="34"/>
    </location>
</feature>
<evidence type="ECO:0000256" key="4">
    <source>
        <dbReference type="ARBA" id="ARBA00022989"/>
    </source>
</evidence>
<dbReference type="GO" id="GO:0005794">
    <property type="term" value="C:Golgi apparatus"/>
    <property type="evidence" value="ECO:0007669"/>
    <property type="project" value="TreeGrafter"/>
</dbReference>
<feature type="region of interest" description="Disordered" evidence="7">
    <location>
        <begin position="402"/>
        <end position="424"/>
    </location>
</feature>
<name>A0A084FU83_PSEDA</name>
<dbReference type="VEuPathDB" id="FungiDB:SAPIO_CDS10653"/>